<evidence type="ECO:0000256" key="1">
    <source>
        <dbReference type="ARBA" id="ARBA00023172"/>
    </source>
</evidence>
<evidence type="ECO:0000313" key="3">
    <source>
        <dbReference type="Proteomes" id="UP000714625"/>
    </source>
</evidence>
<accession>A0AA36UWH2</accession>
<proteinExistence type="predicted"/>
<dbReference type="AlphaFoldDB" id="A0AA36UWH2"/>
<dbReference type="EMBL" id="AAXMUW010000077">
    <property type="protein sequence ID" value="EGQ9137843.1"/>
    <property type="molecule type" value="Genomic_DNA"/>
</dbReference>
<dbReference type="GO" id="GO:0003677">
    <property type="term" value="F:DNA binding"/>
    <property type="evidence" value="ECO:0007669"/>
    <property type="project" value="InterPro"/>
</dbReference>
<dbReference type="Proteomes" id="UP000714625">
    <property type="component" value="Unassembled WGS sequence"/>
</dbReference>
<comment type="caution">
    <text evidence="2">The sequence shown here is derived from an EMBL/GenBank/DDBJ whole genome shotgun (WGS) entry which is preliminary data.</text>
</comment>
<evidence type="ECO:0000313" key="2">
    <source>
        <dbReference type="EMBL" id="EGQ9137843.1"/>
    </source>
</evidence>
<gene>
    <name evidence="2" type="ORF">GHY86_22235</name>
</gene>
<reference evidence="2" key="1">
    <citation type="submission" date="2019-11" db="EMBL/GenBank/DDBJ databases">
        <authorList>
            <consortium name="PulseNet: The National Subtyping Network for Foodborne Disease Surveillance"/>
            <person name="Tarr C.L."/>
            <person name="Trees E."/>
            <person name="Katz L.S."/>
            <person name="Carleton-Romer H.A."/>
            <person name="Stroika S."/>
            <person name="Kucerova Z."/>
            <person name="Roache K.F."/>
            <person name="Sabol A.L."/>
            <person name="Besser J."/>
            <person name="Gerner-Smidt P."/>
        </authorList>
    </citation>
    <scope>NUCLEOTIDE SEQUENCE</scope>
    <source>
        <strain evidence="2">PNUSAV001129</strain>
    </source>
</reference>
<keyword evidence="1" id="KW-0233">DNA recombination</keyword>
<dbReference type="Gene3D" id="1.10.443.10">
    <property type="entry name" value="Intergrase catalytic core"/>
    <property type="match status" value="1"/>
</dbReference>
<dbReference type="RefSeq" id="WP_258666940.1">
    <property type="nucleotide sequence ID" value="NZ_JAMPZW010000091.1"/>
</dbReference>
<dbReference type="InterPro" id="IPR013762">
    <property type="entry name" value="Integrase-like_cat_sf"/>
</dbReference>
<organism evidence="2 3">
    <name type="scientific">Vibrio alginolyticus</name>
    <dbReference type="NCBI Taxonomy" id="663"/>
    <lineage>
        <taxon>Bacteria</taxon>
        <taxon>Pseudomonadati</taxon>
        <taxon>Pseudomonadota</taxon>
        <taxon>Gammaproteobacteria</taxon>
        <taxon>Vibrionales</taxon>
        <taxon>Vibrionaceae</taxon>
        <taxon>Vibrio</taxon>
    </lineage>
</organism>
<dbReference type="GO" id="GO:0015074">
    <property type="term" value="P:DNA integration"/>
    <property type="evidence" value="ECO:0007669"/>
    <property type="project" value="InterPro"/>
</dbReference>
<dbReference type="SUPFAM" id="SSF56349">
    <property type="entry name" value="DNA breaking-rejoining enzymes"/>
    <property type="match status" value="1"/>
</dbReference>
<protein>
    <submittedName>
        <fullName evidence="2">Site-specific integrase</fullName>
    </submittedName>
</protein>
<sequence length="733" mass="84185">MIKLPKYNIDQQDALLSAQNHVGGYTNYLKDVLEPAIKLGEWDNFEALDIGFSVTGESLGKVGDNDAWRKLQLFFEPNATKINTLNFEIDEKVIERNLRNQLKALALKMIWLSPKNYSFQSIYNTIVALKKLVPPLLDEGENCLGSVDFERLETWVITDFTDIDFERESIYTALNKLYTEAEGLPFEVPLTKRLTPSIFGLTFREAEQYTVIPQRLYYMGLQKSEALVNELYPIRDKLSQLSCYISTYFDKVYEGYAKYLLSDESKTKKGKIHWLLGKTNTLNKERTIAFQEAFLALNSPSEAKTLKLLKRYKPEVKSNYIDQFHPNNELSIGTRKITHIKEAQSLFRHLNGGCCWTLMSRTGMRSDELYHIHTANGCTTEIISKQTIHIIHADLSKTIRGSQSKQDEFVTTEVGKKAYEILQALHTPLREHSPESYAFFHKTKGGCSAMGAKDPSRHAKAWFENELSEELALTNGDLIDLKVSDPNLSFNVGDDYNFSGHQLRRSFAYYLIGFELCAFPQLKQQFSHVSMAMTRHYAKNASKFQKIRKKKENLAHAIDEERIDQKAQVYLNIYKKLANKERVAGGKGKEFAKNMMKAKRNLFKDKVDDDMLSLNYWKKQIRDQKRHIHAVAPGIYCTSTGCSLRTQVNLLECVDCKNDYIVDAVFAESKRKEAEINMLWDIVHDELTPQTASEAYIKITAAERIMKDLGINFEPVELPQQAKDLLILYEVTQ</sequence>
<dbReference type="InterPro" id="IPR011010">
    <property type="entry name" value="DNA_brk_join_enz"/>
</dbReference>
<dbReference type="GO" id="GO:0006310">
    <property type="term" value="P:DNA recombination"/>
    <property type="evidence" value="ECO:0007669"/>
    <property type="project" value="UniProtKB-KW"/>
</dbReference>
<name>A0AA36UWH2_VIBAL</name>